<accession>A0A392RP52</accession>
<protein>
    <submittedName>
        <fullName evidence="1">Uncharacterized protein</fullName>
    </submittedName>
</protein>
<evidence type="ECO:0000313" key="2">
    <source>
        <dbReference type="Proteomes" id="UP000265520"/>
    </source>
</evidence>
<keyword evidence="2" id="KW-1185">Reference proteome</keyword>
<reference evidence="1 2" key="1">
    <citation type="journal article" date="2018" name="Front. Plant Sci.">
        <title>Red Clover (Trifolium pratense) and Zigzag Clover (T. medium) - A Picture of Genomic Similarities and Differences.</title>
        <authorList>
            <person name="Dluhosova J."/>
            <person name="Istvanek J."/>
            <person name="Nedelnik J."/>
            <person name="Repkova J."/>
        </authorList>
    </citation>
    <scope>NUCLEOTIDE SEQUENCE [LARGE SCALE GENOMIC DNA]</scope>
    <source>
        <strain evidence="2">cv. 10/8</strain>
        <tissue evidence="1">Leaf</tissue>
    </source>
</reference>
<name>A0A392RP52_9FABA</name>
<dbReference type="EMBL" id="LXQA010243341">
    <property type="protein sequence ID" value="MCI37326.1"/>
    <property type="molecule type" value="Genomic_DNA"/>
</dbReference>
<evidence type="ECO:0000313" key="1">
    <source>
        <dbReference type="EMBL" id="MCI37326.1"/>
    </source>
</evidence>
<comment type="caution">
    <text evidence="1">The sequence shown here is derived from an EMBL/GenBank/DDBJ whole genome shotgun (WGS) entry which is preliminary data.</text>
</comment>
<organism evidence="1 2">
    <name type="scientific">Trifolium medium</name>
    <dbReference type="NCBI Taxonomy" id="97028"/>
    <lineage>
        <taxon>Eukaryota</taxon>
        <taxon>Viridiplantae</taxon>
        <taxon>Streptophyta</taxon>
        <taxon>Embryophyta</taxon>
        <taxon>Tracheophyta</taxon>
        <taxon>Spermatophyta</taxon>
        <taxon>Magnoliopsida</taxon>
        <taxon>eudicotyledons</taxon>
        <taxon>Gunneridae</taxon>
        <taxon>Pentapetalae</taxon>
        <taxon>rosids</taxon>
        <taxon>fabids</taxon>
        <taxon>Fabales</taxon>
        <taxon>Fabaceae</taxon>
        <taxon>Papilionoideae</taxon>
        <taxon>50 kb inversion clade</taxon>
        <taxon>NPAAA clade</taxon>
        <taxon>Hologalegina</taxon>
        <taxon>IRL clade</taxon>
        <taxon>Trifolieae</taxon>
        <taxon>Trifolium</taxon>
    </lineage>
</organism>
<proteinExistence type="predicted"/>
<dbReference type="Proteomes" id="UP000265520">
    <property type="component" value="Unassembled WGS sequence"/>
</dbReference>
<dbReference type="AlphaFoldDB" id="A0A392RP52"/>
<sequence>MLELRKYWLGFVVIDSILGDLKQGFSLGEQSLAGRAPLQKVPRSSQQVSGCGPDMLAGRGIARWASWG</sequence>